<dbReference type="Gene3D" id="3.90.950.10">
    <property type="match status" value="1"/>
</dbReference>
<dbReference type="NCBIfam" id="TIGR00172">
    <property type="entry name" value="maf"/>
    <property type="match status" value="1"/>
</dbReference>
<organism evidence="5 6">
    <name type="scientific">Candidatus Sphingobacterium stercoripullorum</name>
    <dbReference type="NCBI Taxonomy" id="2838759"/>
    <lineage>
        <taxon>Bacteria</taxon>
        <taxon>Pseudomonadati</taxon>
        <taxon>Bacteroidota</taxon>
        <taxon>Sphingobacteriia</taxon>
        <taxon>Sphingobacteriales</taxon>
        <taxon>Sphingobacteriaceae</taxon>
        <taxon>Sphingobacterium</taxon>
    </lineage>
</organism>
<evidence type="ECO:0000313" key="5">
    <source>
        <dbReference type="EMBL" id="HIX54546.1"/>
    </source>
</evidence>
<proteinExistence type="inferred from homology"/>
<reference evidence="5" key="2">
    <citation type="submission" date="2021-04" db="EMBL/GenBank/DDBJ databases">
        <authorList>
            <person name="Gilroy R."/>
        </authorList>
    </citation>
    <scope>NUCLEOTIDE SEQUENCE</scope>
    <source>
        <strain evidence="5">1719</strain>
    </source>
</reference>
<evidence type="ECO:0000313" key="6">
    <source>
        <dbReference type="Proteomes" id="UP000824156"/>
    </source>
</evidence>
<keyword evidence="3 4" id="KW-0546">Nucleotide metabolism</keyword>
<dbReference type="GO" id="GO:0047429">
    <property type="term" value="F:nucleoside triphosphate diphosphatase activity"/>
    <property type="evidence" value="ECO:0007669"/>
    <property type="project" value="UniProtKB-EC"/>
</dbReference>
<sequence length="196" mass="22327">MISKIKEKRINLVLASSSPRRKELLEKMGFSFTLERVDIDEVITSKDPDVAVREIAVHKAEACRSRLRAEDLLITADTLVYASGQFLGKPKNHKEAKEMIQCLSGSIHEVYTGVAICYKGEIHSFAEKTQVEFYELEESDIAYYLTHYAYLDKAGSYGIQDWIGLIGVKRINGSFENVMGLPTSRLYQELRRILEE</sequence>
<dbReference type="InterPro" id="IPR029001">
    <property type="entry name" value="ITPase-like_fam"/>
</dbReference>
<feature type="site" description="Important for substrate specificity" evidence="4">
    <location>
        <position position="160"/>
    </location>
</feature>
<reference evidence="5" key="1">
    <citation type="journal article" date="2021" name="PeerJ">
        <title>Extensive microbial diversity within the chicken gut microbiome revealed by metagenomics and culture.</title>
        <authorList>
            <person name="Gilroy R."/>
            <person name="Ravi A."/>
            <person name="Getino M."/>
            <person name="Pursley I."/>
            <person name="Horton D.L."/>
            <person name="Alikhan N.F."/>
            <person name="Baker D."/>
            <person name="Gharbi K."/>
            <person name="Hall N."/>
            <person name="Watson M."/>
            <person name="Adriaenssens E.M."/>
            <person name="Foster-Nyarko E."/>
            <person name="Jarju S."/>
            <person name="Secka A."/>
            <person name="Antonio M."/>
            <person name="Oren A."/>
            <person name="Chaudhuri R.R."/>
            <person name="La Ragione R."/>
            <person name="Hildebrand F."/>
            <person name="Pallen M.J."/>
        </authorList>
    </citation>
    <scope>NUCLEOTIDE SEQUENCE</scope>
    <source>
        <strain evidence="5">1719</strain>
    </source>
</reference>
<keyword evidence="4" id="KW-0963">Cytoplasm</keyword>
<name>A0A9D1W8D1_9SPHI</name>
<dbReference type="Proteomes" id="UP000824156">
    <property type="component" value="Unassembled WGS sequence"/>
</dbReference>
<comment type="caution">
    <text evidence="5">The sequence shown here is derived from an EMBL/GenBank/DDBJ whole genome shotgun (WGS) entry which is preliminary data.</text>
</comment>
<comment type="catalytic activity">
    <reaction evidence="4">
        <text>UTP + H2O = UMP + diphosphate + H(+)</text>
        <dbReference type="Rhea" id="RHEA:29395"/>
        <dbReference type="ChEBI" id="CHEBI:15377"/>
        <dbReference type="ChEBI" id="CHEBI:15378"/>
        <dbReference type="ChEBI" id="CHEBI:33019"/>
        <dbReference type="ChEBI" id="CHEBI:46398"/>
        <dbReference type="ChEBI" id="CHEBI:57865"/>
        <dbReference type="EC" id="3.6.1.9"/>
    </reaction>
</comment>
<dbReference type="PANTHER" id="PTHR43213:SF5">
    <property type="entry name" value="BIFUNCTIONAL DTTP_UTP PYROPHOSPHATASE_METHYLTRANSFERASE PROTEIN-RELATED"/>
    <property type="match status" value="1"/>
</dbReference>
<feature type="site" description="Important for substrate specificity" evidence="4">
    <location>
        <position position="20"/>
    </location>
</feature>
<dbReference type="Pfam" id="PF02545">
    <property type="entry name" value="Maf"/>
    <property type="match status" value="1"/>
</dbReference>
<gene>
    <name evidence="5" type="primary">maf</name>
    <name evidence="5" type="ORF">H9853_05930</name>
</gene>
<evidence type="ECO:0000256" key="2">
    <source>
        <dbReference type="ARBA" id="ARBA00022801"/>
    </source>
</evidence>
<evidence type="ECO:0000256" key="4">
    <source>
        <dbReference type="HAMAP-Rule" id="MF_00528"/>
    </source>
</evidence>
<dbReference type="InterPro" id="IPR003697">
    <property type="entry name" value="Maf-like"/>
</dbReference>
<comment type="function">
    <text evidence="4">Nucleoside triphosphate pyrophosphatase that hydrolyzes dTTP and UTP. May have a dual role in cell division arrest and in preventing the incorporation of modified nucleotides into cellular nucleic acids.</text>
</comment>
<comment type="similarity">
    <text evidence="4">Belongs to the Maf family. YhdE subfamily.</text>
</comment>
<evidence type="ECO:0000256" key="3">
    <source>
        <dbReference type="ARBA" id="ARBA00023080"/>
    </source>
</evidence>
<dbReference type="HAMAP" id="MF_00528">
    <property type="entry name" value="Maf"/>
    <property type="match status" value="1"/>
</dbReference>
<comment type="subcellular location">
    <subcellularLocation>
        <location evidence="4">Cytoplasm</location>
    </subcellularLocation>
</comment>
<accession>A0A9D1W8D1</accession>
<dbReference type="SUPFAM" id="SSF52972">
    <property type="entry name" value="ITPase-like"/>
    <property type="match status" value="1"/>
</dbReference>
<dbReference type="GO" id="GO:0005737">
    <property type="term" value="C:cytoplasm"/>
    <property type="evidence" value="ECO:0007669"/>
    <property type="project" value="UniProtKB-SubCell"/>
</dbReference>
<dbReference type="GO" id="GO:0009117">
    <property type="term" value="P:nucleotide metabolic process"/>
    <property type="evidence" value="ECO:0007669"/>
    <property type="project" value="UniProtKB-KW"/>
</dbReference>
<protein>
    <recommendedName>
        <fullName evidence="4">dTTP/UTP pyrophosphatase</fullName>
        <shortName evidence="4">dTTPase/UTPase</shortName>
        <ecNumber evidence="4">3.6.1.9</ecNumber>
    </recommendedName>
    <alternativeName>
        <fullName evidence="4">Nucleoside triphosphate pyrophosphatase</fullName>
    </alternativeName>
    <alternativeName>
        <fullName evidence="4">Nucleotide pyrophosphatase</fullName>
        <shortName evidence="4">Nucleotide PPase</shortName>
    </alternativeName>
</protein>
<comment type="caution">
    <text evidence="4">Lacks conserved residue(s) required for the propagation of feature annotation.</text>
</comment>
<dbReference type="PANTHER" id="PTHR43213">
    <property type="entry name" value="BIFUNCTIONAL DTTP/UTP PYROPHOSPHATASE/METHYLTRANSFERASE PROTEIN-RELATED"/>
    <property type="match status" value="1"/>
</dbReference>
<evidence type="ECO:0000256" key="1">
    <source>
        <dbReference type="ARBA" id="ARBA00001968"/>
    </source>
</evidence>
<dbReference type="CDD" id="cd00555">
    <property type="entry name" value="Maf"/>
    <property type="match status" value="1"/>
</dbReference>
<dbReference type="EC" id="3.6.1.9" evidence="4"/>
<keyword evidence="2 4" id="KW-0378">Hydrolase</keyword>
<dbReference type="EMBL" id="DXEZ01000163">
    <property type="protein sequence ID" value="HIX54546.1"/>
    <property type="molecule type" value="Genomic_DNA"/>
</dbReference>
<comment type="catalytic activity">
    <reaction evidence="4">
        <text>dTTP + H2O = dTMP + diphosphate + H(+)</text>
        <dbReference type="Rhea" id="RHEA:28534"/>
        <dbReference type="ChEBI" id="CHEBI:15377"/>
        <dbReference type="ChEBI" id="CHEBI:15378"/>
        <dbReference type="ChEBI" id="CHEBI:33019"/>
        <dbReference type="ChEBI" id="CHEBI:37568"/>
        <dbReference type="ChEBI" id="CHEBI:63528"/>
        <dbReference type="EC" id="3.6.1.9"/>
    </reaction>
</comment>
<dbReference type="AlphaFoldDB" id="A0A9D1W8D1"/>
<feature type="site" description="Important for substrate specificity" evidence="4">
    <location>
        <position position="78"/>
    </location>
</feature>
<dbReference type="PIRSF" id="PIRSF006305">
    <property type="entry name" value="Maf"/>
    <property type="match status" value="1"/>
</dbReference>
<feature type="active site" description="Proton acceptor" evidence="4">
    <location>
        <position position="77"/>
    </location>
</feature>
<comment type="cofactor">
    <cofactor evidence="1 4">
        <name>a divalent metal cation</name>
        <dbReference type="ChEBI" id="CHEBI:60240"/>
    </cofactor>
</comment>